<gene>
    <name evidence="1" type="ORF">H4R18_005182</name>
</gene>
<sequence length="68" mass="7537">MWTHILIVYNGEPYIHEASGLLPQDKAAEAAAAYMSATIKTEPPVCQRITAGKNRPTDEIWRYSAAFA</sequence>
<name>A0A9W8H9Z8_9FUNG</name>
<evidence type="ECO:0000313" key="1">
    <source>
        <dbReference type="EMBL" id="KAJ2777377.1"/>
    </source>
</evidence>
<dbReference type="AlphaFoldDB" id="A0A9W8H9Z8"/>
<proteinExistence type="predicted"/>
<reference evidence="1" key="1">
    <citation type="submission" date="2022-07" db="EMBL/GenBank/DDBJ databases">
        <title>Phylogenomic reconstructions and comparative analyses of Kickxellomycotina fungi.</title>
        <authorList>
            <person name="Reynolds N.K."/>
            <person name="Stajich J.E."/>
            <person name="Barry K."/>
            <person name="Grigoriev I.V."/>
            <person name="Crous P."/>
            <person name="Smith M.E."/>
        </authorList>
    </citation>
    <scope>NUCLEOTIDE SEQUENCE</scope>
    <source>
        <strain evidence="1">NBRC 105414</strain>
    </source>
</reference>
<organism evidence="1 2">
    <name type="scientific">Coemansia javaensis</name>
    <dbReference type="NCBI Taxonomy" id="2761396"/>
    <lineage>
        <taxon>Eukaryota</taxon>
        <taxon>Fungi</taxon>
        <taxon>Fungi incertae sedis</taxon>
        <taxon>Zoopagomycota</taxon>
        <taxon>Kickxellomycotina</taxon>
        <taxon>Kickxellomycetes</taxon>
        <taxon>Kickxellales</taxon>
        <taxon>Kickxellaceae</taxon>
        <taxon>Coemansia</taxon>
    </lineage>
</organism>
<evidence type="ECO:0000313" key="2">
    <source>
        <dbReference type="Proteomes" id="UP001140217"/>
    </source>
</evidence>
<protein>
    <submittedName>
        <fullName evidence="1">Uncharacterized protein</fullName>
    </submittedName>
</protein>
<keyword evidence="2" id="KW-1185">Reference proteome</keyword>
<comment type="caution">
    <text evidence="1">The sequence shown here is derived from an EMBL/GenBank/DDBJ whole genome shotgun (WGS) entry which is preliminary data.</text>
</comment>
<accession>A0A9W8H9Z8</accession>
<dbReference type="Proteomes" id="UP001140217">
    <property type="component" value="Unassembled WGS sequence"/>
</dbReference>
<dbReference type="EMBL" id="JANBUL010000296">
    <property type="protein sequence ID" value="KAJ2777377.1"/>
    <property type="molecule type" value="Genomic_DNA"/>
</dbReference>